<dbReference type="Pfam" id="PF00534">
    <property type="entry name" value="Glycos_transf_1"/>
    <property type="match status" value="1"/>
</dbReference>
<dbReference type="Gene3D" id="3.40.50.2000">
    <property type="entry name" value="Glycogen Phosphorylase B"/>
    <property type="match status" value="2"/>
</dbReference>
<evidence type="ECO:0000259" key="2">
    <source>
        <dbReference type="Pfam" id="PF13439"/>
    </source>
</evidence>
<proteinExistence type="predicted"/>
<dbReference type="InterPro" id="IPR028098">
    <property type="entry name" value="Glyco_trans_4-like_N"/>
</dbReference>
<organism evidence="3 4">
    <name type="scientific">Harryflintia acetispora</name>
    <dbReference type="NCBI Taxonomy" id="1849041"/>
    <lineage>
        <taxon>Bacteria</taxon>
        <taxon>Bacillati</taxon>
        <taxon>Bacillota</taxon>
        <taxon>Clostridia</taxon>
        <taxon>Eubacteriales</taxon>
        <taxon>Oscillospiraceae</taxon>
        <taxon>Harryflintia</taxon>
    </lineage>
</organism>
<dbReference type="RefSeq" id="WP_132084050.1">
    <property type="nucleotide sequence ID" value="NZ_JADNAH010000001.1"/>
</dbReference>
<evidence type="ECO:0000313" key="3">
    <source>
        <dbReference type="EMBL" id="TCL44657.1"/>
    </source>
</evidence>
<dbReference type="PANTHER" id="PTHR45947">
    <property type="entry name" value="SULFOQUINOVOSYL TRANSFERASE SQD2"/>
    <property type="match status" value="1"/>
</dbReference>
<dbReference type="AlphaFoldDB" id="A0A9X8UKW3"/>
<keyword evidence="4" id="KW-1185">Reference proteome</keyword>
<sequence>MRVALFTETYLPHVNGVVTHVKALKEGLEAMGHTVLVVTANSKTRKHYIKDNVLYCPAHKASKRFYGFDLAPAVSRTRLHFVEDFDPDIIHIHNEFGIGLSGIGIAKILHVPLVYTLHTMYDEYIYYVAPRPLVGITRRISHKYFKIFAKTANEVTGPSAKCQAYVKETGLDKLVNVIPNPVELDIFSPEQITEEDKRAFRERYHIPMDDTIAIFVGRLGREKSVDVLLDFWAKEIRPDDHLHLVVIGDGPVRGELENQAQELGIAGMVTFTGKVEHTDLPPYIASGDVYVTASLSDTNSISMLEGMAAGLPVLQRYDELNQDQVKEGLNGFVFHDAKEMAAELRRVRAMSEEELQLLKASVRQSVKNSGAQNLANYLCTIYTRILSRDDQETK</sequence>
<dbReference type="PANTHER" id="PTHR45947:SF3">
    <property type="entry name" value="SULFOQUINOVOSYL TRANSFERASE SQD2"/>
    <property type="match status" value="1"/>
</dbReference>
<dbReference type="EMBL" id="SLUK01000002">
    <property type="protein sequence ID" value="TCL44657.1"/>
    <property type="molecule type" value="Genomic_DNA"/>
</dbReference>
<dbReference type="InterPro" id="IPR050194">
    <property type="entry name" value="Glycosyltransferase_grp1"/>
</dbReference>
<gene>
    <name evidence="3" type="ORF">EDD78_102283</name>
</gene>
<accession>A0A9X8UKW3</accession>
<dbReference type="SUPFAM" id="SSF53756">
    <property type="entry name" value="UDP-Glycosyltransferase/glycogen phosphorylase"/>
    <property type="match status" value="1"/>
</dbReference>
<feature type="domain" description="Glycosyl transferase family 1" evidence="1">
    <location>
        <begin position="197"/>
        <end position="351"/>
    </location>
</feature>
<name>A0A9X8UKW3_9FIRM</name>
<evidence type="ECO:0000313" key="4">
    <source>
        <dbReference type="Proteomes" id="UP000294682"/>
    </source>
</evidence>
<dbReference type="InterPro" id="IPR001296">
    <property type="entry name" value="Glyco_trans_1"/>
</dbReference>
<reference evidence="3 4" key="1">
    <citation type="submission" date="2019-03" db="EMBL/GenBank/DDBJ databases">
        <title>Genomic Encyclopedia of Type Strains, Phase IV (KMG-IV): sequencing the most valuable type-strain genomes for metagenomic binning, comparative biology and taxonomic classification.</title>
        <authorList>
            <person name="Goeker M."/>
        </authorList>
    </citation>
    <scope>NUCLEOTIDE SEQUENCE [LARGE SCALE GENOMIC DNA]</scope>
    <source>
        <strain evidence="3 4">DSM 100433</strain>
    </source>
</reference>
<dbReference type="Pfam" id="PF13439">
    <property type="entry name" value="Glyco_transf_4"/>
    <property type="match status" value="1"/>
</dbReference>
<dbReference type="GO" id="GO:0016758">
    <property type="term" value="F:hexosyltransferase activity"/>
    <property type="evidence" value="ECO:0007669"/>
    <property type="project" value="TreeGrafter"/>
</dbReference>
<comment type="caution">
    <text evidence="3">The sequence shown here is derived from an EMBL/GenBank/DDBJ whole genome shotgun (WGS) entry which is preliminary data.</text>
</comment>
<feature type="domain" description="Glycosyltransferase subfamily 4-like N-terminal" evidence="2">
    <location>
        <begin position="14"/>
        <end position="185"/>
    </location>
</feature>
<protein>
    <submittedName>
        <fullName evidence="3">1,2-diacylglycerol 3-alpha-glucosyltransferase</fullName>
    </submittedName>
</protein>
<dbReference type="Proteomes" id="UP000294682">
    <property type="component" value="Unassembled WGS sequence"/>
</dbReference>
<evidence type="ECO:0000259" key="1">
    <source>
        <dbReference type="Pfam" id="PF00534"/>
    </source>
</evidence>